<dbReference type="OrthoDB" id="8444937at2759"/>
<dbReference type="InterPro" id="IPR045058">
    <property type="entry name" value="GIMA/IAN/Toc"/>
</dbReference>
<dbReference type="PANTHER" id="PTHR10903">
    <property type="entry name" value="GTPASE, IMAP FAMILY MEMBER-RELATED"/>
    <property type="match status" value="1"/>
</dbReference>
<evidence type="ECO:0000259" key="5">
    <source>
        <dbReference type="PROSITE" id="PS51720"/>
    </source>
</evidence>
<dbReference type="SUPFAM" id="SSF52540">
    <property type="entry name" value="P-loop containing nucleoside triphosphate hydrolases"/>
    <property type="match status" value="1"/>
</dbReference>
<dbReference type="Gene3D" id="3.40.50.300">
    <property type="entry name" value="P-loop containing nucleotide triphosphate hydrolases"/>
    <property type="match status" value="1"/>
</dbReference>
<feature type="region of interest" description="Disordered" evidence="4">
    <location>
        <begin position="30"/>
        <end position="135"/>
    </location>
</feature>
<comment type="caution">
    <text evidence="6">The sequence shown here is derived from an EMBL/GenBank/DDBJ whole genome shotgun (WGS) entry which is preliminary data.</text>
</comment>
<dbReference type="Proteomes" id="UP000683360">
    <property type="component" value="Unassembled WGS sequence"/>
</dbReference>
<proteinExistence type="inferred from homology"/>
<dbReference type="PANTHER" id="PTHR10903:SF186">
    <property type="entry name" value="GTPASE IMAP FAMILY MEMBER 4-LIKE-RELATED"/>
    <property type="match status" value="1"/>
</dbReference>
<feature type="domain" description="AIG1-type G" evidence="5">
    <location>
        <begin position="160"/>
        <end position="364"/>
    </location>
</feature>
<dbReference type="GO" id="GO:0005525">
    <property type="term" value="F:GTP binding"/>
    <property type="evidence" value="ECO:0007669"/>
    <property type="project" value="UniProtKB-KW"/>
</dbReference>
<feature type="compositionally biased region" description="Polar residues" evidence="4">
    <location>
        <begin position="34"/>
        <end position="44"/>
    </location>
</feature>
<dbReference type="Pfam" id="PF04548">
    <property type="entry name" value="AIG1"/>
    <property type="match status" value="1"/>
</dbReference>
<feature type="compositionally biased region" description="Polar residues" evidence="4">
    <location>
        <begin position="119"/>
        <end position="132"/>
    </location>
</feature>
<reference evidence="6" key="1">
    <citation type="submission" date="2021-03" db="EMBL/GenBank/DDBJ databases">
        <authorList>
            <person name="Bekaert M."/>
        </authorList>
    </citation>
    <scope>NUCLEOTIDE SEQUENCE</scope>
</reference>
<evidence type="ECO:0000313" key="7">
    <source>
        <dbReference type="Proteomes" id="UP000683360"/>
    </source>
</evidence>
<keyword evidence="2" id="KW-0547">Nucleotide-binding</keyword>
<dbReference type="EMBL" id="CAJPWZ010001767">
    <property type="protein sequence ID" value="CAG2222746.1"/>
    <property type="molecule type" value="Genomic_DNA"/>
</dbReference>
<organism evidence="6 7">
    <name type="scientific">Mytilus edulis</name>
    <name type="common">Blue mussel</name>
    <dbReference type="NCBI Taxonomy" id="6550"/>
    <lineage>
        <taxon>Eukaryota</taxon>
        <taxon>Metazoa</taxon>
        <taxon>Spiralia</taxon>
        <taxon>Lophotrochozoa</taxon>
        <taxon>Mollusca</taxon>
        <taxon>Bivalvia</taxon>
        <taxon>Autobranchia</taxon>
        <taxon>Pteriomorphia</taxon>
        <taxon>Mytilida</taxon>
        <taxon>Mytiloidea</taxon>
        <taxon>Mytilidae</taxon>
        <taxon>Mytilinae</taxon>
        <taxon>Mytilus</taxon>
    </lineage>
</organism>
<keyword evidence="3" id="KW-0342">GTP-binding</keyword>
<name>A0A8S3SR65_MYTED</name>
<dbReference type="InterPro" id="IPR027417">
    <property type="entry name" value="P-loop_NTPase"/>
</dbReference>
<dbReference type="InterPro" id="IPR006703">
    <property type="entry name" value="G_AIG1"/>
</dbReference>
<feature type="compositionally biased region" description="Basic and acidic residues" evidence="4">
    <location>
        <begin position="88"/>
        <end position="117"/>
    </location>
</feature>
<evidence type="ECO:0000256" key="2">
    <source>
        <dbReference type="ARBA" id="ARBA00022741"/>
    </source>
</evidence>
<dbReference type="FunFam" id="3.40.50.300:FF:000366">
    <property type="entry name" value="GTPase, IMAP family member 2"/>
    <property type="match status" value="1"/>
</dbReference>
<dbReference type="PROSITE" id="PS51720">
    <property type="entry name" value="G_AIG1"/>
    <property type="match status" value="1"/>
</dbReference>
<evidence type="ECO:0000313" key="6">
    <source>
        <dbReference type="EMBL" id="CAG2222746.1"/>
    </source>
</evidence>
<evidence type="ECO:0000256" key="4">
    <source>
        <dbReference type="SAM" id="MobiDB-lite"/>
    </source>
</evidence>
<comment type="similarity">
    <text evidence="1">Belongs to the TRAFAC class TrmE-Era-EngA-EngB-Septin-like GTPase superfamily. AIG1/Toc34/Toc159-like paraseptin GTPase family. IAN subfamily.</text>
</comment>
<evidence type="ECO:0000256" key="1">
    <source>
        <dbReference type="ARBA" id="ARBA00008535"/>
    </source>
</evidence>
<sequence length="529" mass="59326">MSICKCGEFIGIIHNACGRCGIKKYNINEKGSRQLPSPTAPETNQSKDEHKFGSRPLPPTPKSETSESDDAHKYGVRKNPQKPSQSKEQYDDDKTGNRSESEHDQDPVYDEVGKDTGDDTYTTMSAGNSGTSPELKLPSIRLTGLHSSESLISQLDNSFKNEIRIVLIGKAGAGKSTTGNILLGKEAFSAAVSPVSVTKECCRAESDIHSKKIVVIDTPGLFDTELSLEEIQKEIIRCVTMSVPGPHIFLILLQVGRLTAEEISTLDQLFDIFGKNMSRFCMIIFTRIEDLERAGSTIDRLIINGGPLLSGYIKKCSGRYFALKNPLSQKEQFQVSAILFEKINEVISKNKNKCFTNVFYTDAKDSLNMSIKKVYNSQNASNSIKTVQIENDCDKKIYEIKSQKTHLGNELEHESDIKRQLKSKREALLKSDGVDCRNLNEELRKLDLADRECDKRMSTLKREQAQSENQYEEIKTEKTHLLAMRAEEFKNELEAAAAMAISEQTKLMEPNFMKILKKTARNSRSQNLV</sequence>
<keyword evidence="7" id="KW-1185">Reference proteome</keyword>
<gene>
    <name evidence="6" type="ORF">MEDL_36071</name>
</gene>
<accession>A0A8S3SR65</accession>
<dbReference type="AlphaFoldDB" id="A0A8S3SR65"/>
<evidence type="ECO:0000256" key="3">
    <source>
        <dbReference type="ARBA" id="ARBA00023134"/>
    </source>
</evidence>
<protein>
    <submittedName>
        <fullName evidence="6">GTPase IMAP family member 4</fullName>
    </submittedName>
</protein>